<accession>A0A2K8U341</accession>
<evidence type="ECO:0000259" key="1">
    <source>
        <dbReference type="Pfam" id="PF13443"/>
    </source>
</evidence>
<reference evidence="2 3" key="1">
    <citation type="submission" date="2017-03" db="EMBL/GenBank/DDBJ databases">
        <title>Complete genome sequence of Candidatus 'Thiodictyon syntrophicum' sp. nov. strain Cad16T, a photolithoautotroph purple sulfur bacterium isolated from an alpine meromictic lake.</title>
        <authorList>
            <person name="Luedin S.M."/>
            <person name="Pothier J.F."/>
            <person name="Danza F."/>
            <person name="Storelli N."/>
            <person name="Wittwer M."/>
            <person name="Tonolla M."/>
        </authorList>
    </citation>
    <scope>NUCLEOTIDE SEQUENCE [LARGE SCALE GENOMIC DNA]</scope>
    <source>
        <strain evidence="2 3">Cad16T</strain>
    </source>
</reference>
<dbReference type="Gene3D" id="1.10.260.40">
    <property type="entry name" value="lambda repressor-like DNA-binding domains"/>
    <property type="match status" value="1"/>
</dbReference>
<dbReference type="RefSeq" id="WP_100917817.1">
    <property type="nucleotide sequence ID" value="NZ_CP020370.1"/>
</dbReference>
<protein>
    <submittedName>
        <fullName evidence="2">Fis family transcriptional regulator</fullName>
    </submittedName>
</protein>
<proteinExistence type="predicted"/>
<gene>
    <name evidence="2" type="ORF">THSYN_02855</name>
</gene>
<evidence type="ECO:0000313" key="3">
    <source>
        <dbReference type="Proteomes" id="UP000232638"/>
    </source>
</evidence>
<dbReference type="Proteomes" id="UP000232638">
    <property type="component" value="Chromosome"/>
</dbReference>
<dbReference type="EMBL" id="CP020370">
    <property type="protein sequence ID" value="AUB80006.1"/>
    <property type="molecule type" value="Genomic_DNA"/>
</dbReference>
<dbReference type="KEGG" id="tsy:THSYN_02855"/>
<name>A0A2K8U341_9GAMM</name>
<dbReference type="OrthoDB" id="9809434at2"/>
<feature type="domain" description="HTH cro/C1-type" evidence="1">
    <location>
        <begin position="34"/>
        <end position="84"/>
    </location>
</feature>
<dbReference type="SUPFAM" id="SSF47413">
    <property type="entry name" value="lambda repressor-like DNA-binding domains"/>
    <property type="match status" value="1"/>
</dbReference>
<dbReference type="Pfam" id="PF13443">
    <property type="entry name" value="HTH_26"/>
    <property type="match status" value="1"/>
</dbReference>
<keyword evidence="3" id="KW-1185">Reference proteome</keyword>
<sequence>MNEHMGSSLDSFLDEEQLLAQSEAIAIKRVIAFRLEQEMAQQQLTKADLARRMGTSRSALDRLLDPDNTSVTLLTLEKAATALGRHIRIELAA</sequence>
<dbReference type="InterPro" id="IPR010982">
    <property type="entry name" value="Lambda_DNA-bd_dom_sf"/>
</dbReference>
<dbReference type="GO" id="GO:0003677">
    <property type="term" value="F:DNA binding"/>
    <property type="evidence" value="ECO:0007669"/>
    <property type="project" value="InterPro"/>
</dbReference>
<dbReference type="AlphaFoldDB" id="A0A2K8U341"/>
<evidence type="ECO:0000313" key="2">
    <source>
        <dbReference type="EMBL" id="AUB80006.1"/>
    </source>
</evidence>
<organism evidence="2 3">
    <name type="scientific">Candidatus Thiodictyon syntrophicum</name>
    <dbReference type="NCBI Taxonomy" id="1166950"/>
    <lineage>
        <taxon>Bacteria</taxon>
        <taxon>Pseudomonadati</taxon>
        <taxon>Pseudomonadota</taxon>
        <taxon>Gammaproteobacteria</taxon>
        <taxon>Chromatiales</taxon>
        <taxon>Chromatiaceae</taxon>
        <taxon>Thiodictyon</taxon>
    </lineage>
</organism>
<dbReference type="InterPro" id="IPR001387">
    <property type="entry name" value="Cro/C1-type_HTH"/>
</dbReference>